<sequence>MVPRPSASASRTHRSPNAATSPQGDEAIGYDVTLTAYPDSTGTKAYIYMA</sequence>
<organism evidence="2 3">
    <name type="scientific">Arthrobacter woluwensis</name>
    <dbReference type="NCBI Taxonomy" id="156980"/>
    <lineage>
        <taxon>Bacteria</taxon>
        <taxon>Bacillati</taxon>
        <taxon>Actinomycetota</taxon>
        <taxon>Actinomycetes</taxon>
        <taxon>Micrococcales</taxon>
        <taxon>Micrococcaceae</taxon>
        <taxon>Arthrobacter</taxon>
    </lineage>
</organism>
<dbReference type="Proteomes" id="UP000182652">
    <property type="component" value="Unassembled WGS sequence"/>
</dbReference>
<evidence type="ECO:0000313" key="3">
    <source>
        <dbReference type="Proteomes" id="UP000182652"/>
    </source>
</evidence>
<keyword evidence="3" id="KW-1185">Reference proteome</keyword>
<feature type="region of interest" description="Disordered" evidence="1">
    <location>
        <begin position="1"/>
        <end position="29"/>
    </location>
</feature>
<protein>
    <submittedName>
        <fullName evidence="2">Uncharacterized protein</fullName>
    </submittedName>
</protein>
<reference evidence="2 3" key="1">
    <citation type="submission" date="2016-10" db="EMBL/GenBank/DDBJ databases">
        <authorList>
            <person name="de Groot N.N."/>
        </authorList>
    </citation>
    <scope>NUCLEOTIDE SEQUENCE [LARGE SCALE GENOMIC DNA]</scope>
    <source>
        <strain evidence="2 3">DSM 10495</strain>
    </source>
</reference>
<proteinExistence type="predicted"/>
<dbReference type="EMBL" id="FNSN01000008">
    <property type="protein sequence ID" value="SEC98846.1"/>
    <property type="molecule type" value="Genomic_DNA"/>
</dbReference>
<dbReference type="AlphaFoldDB" id="A0A1H4WZQ4"/>
<evidence type="ECO:0000256" key="1">
    <source>
        <dbReference type="SAM" id="MobiDB-lite"/>
    </source>
</evidence>
<evidence type="ECO:0000313" key="2">
    <source>
        <dbReference type="EMBL" id="SEC98846.1"/>
    </source>
</evidence>
<gene>
    <name evidence="2" type="ORF">SAMN04489745_3624</name>
</gene>
<accession>A0A1H4WZQ4</accession>
<name>A0A1H4WZQ4_9MICC</name>
<feature type="compositionally biased region" description="Polar residues" evidence="1">
    <location>
        <begin position="7"/>
        <end position="23"/>
    </location>
</feature>